<dbReference type="Proteomes" id="UP000015104">
    <property type="component" value="Unassembled WGS sequence"/>
</dbReference>
<evidence type="ECO:0000256" key="1">
    <source>
        <dbReference type="ARBA" id="ARBA00006926"/>
    </source>
</evidence>
<dbReference type="eggNOG" id="KOG1651">
    <property type="taxonomic scope" value="Eukaryota"/>
</dbReference>
<gene>
    <name evidence="6" type="primary">107362309</name>
</gene>
<dbReference type="PANTHER" id="PTHR11592">
    <property type="entry name" value="GLUTATHIONE PEROXIDASE"/>
    <property type="match status" value="1"/>
</dbReference>
<dbReference type="PROSITE" id="PS51355">
    <property type="entry name" value="GLUTATHIONE_PEROXID_3"/>
    <property type="match status" value="1"/>
</dbReference>
<dbReference type="Pfam" id="PF00255">
    <property type="entry name" value="GSHPx"/>
    <property type="match status" value="1"/>
</dbReference>
<comment type="similarity">
    <text evidence="1 5">Belongs to the glutathione peroxidase family.</text>
</comment>
<dbReference type="CDD" id="cd00340">
    <property type="entry name" value="GSH_Peroxidase"/>
    <property type="match status" value="1"/>
</dbReference>
<name>T1KB46_TETUR</name>
<reference evidence="6" key="2">
    <citation type="submission" date="2015-06" db="UniProtKB">
        <authorList>
            <consortium name="EnsemblMetazoa"/>
        </authorList>
    </citation>
    <scope>IDENTIFICATION</scope>
</reference>
<dbReference type="EnsemblMetazoa" id="tetur08g02810.1">
    <property type="protein sequence ID" value="tetur08g02810.1"/>
    <property type="gene ID" value="tetur08g02810"/>
</dbReference>
<dbReference type="PRINTS" id="PR01011">
    <property type="entry name" value="GLUTPROXDASE"/>
</dbReference>
<dbReference type="STRING" id="32264.T1KB46"/>
<dbReference type="OMA" id="TFPMTEK"/>
<dbReference type="InterPro" id="IPR029759">
    <property type="entry name" value="GPX_AS"/>
</dbReference>
<sequence>MAEENKSVDPKNASSIFDFTVKNLDGEDVPLDKYRGKVCLVVNVASNCGLTKNNYKQLNELYAKHKDSGNFAILAFPCNQFAGQEPACETDLKEYVVKQKIEFDFFGKVNVNGKQAIPLYDYLKSKQGGMLGDFIKWNFTKFLCNKEGVPVKRYSPTTEPNQIEKDIVGLLEEKN</sequence>
<dbReference type="InterPro" id="IPR000889">
    <property type="entry name" value="Glutathione_peroxidase"/>
</dbReference>
<dbReference type="PIRSF" id="PIRSF000303">
    <property type="entry name" value="Glutathion_perox"/>
    <property type="match status" value="1"/>
</dbReference>
<evidence type="ECO:0000256" key="4">
    <source>
        <dbReference type="PIRSR" id="PIRSR000303-1"/>
    </source>
</evidence>
<reference evidence="7" key="1">
    <citation type="submission" date="2011-08" db="EMBL/GenBank/DDBJ databases">
        <authorList>
            <person name="Rombauts S."/>
        </authorList>
    </citation>
    <scope>NUCLEOTIDE SEQUENCE</scope>
    <source>
        <strain evidence="7">London</strain>
    </source>
</reference>
<dbReference type="PROSITE" id="PS00763">
    <property type="entry name" value="GLUTATHIONE_PEROXID_2"/>
    <property type="match status" value="1"/>
</dbReference>
<dbReference type="FunFam" id="3.40.30.10:FF:000025">
    <property type="entry name" value="Glutathione peroxidase"/>
    <property type="match status" value="1"/>
</dbReference>
<dbReference type="KEGG" id="tut:107362309"/>
<dbReference type="InterPro" id="IPR036249">
    <property type="entry name" value="Thioredoxin-like_sf"/>
</dbReference>
<keyword evidence="3 5" id="KW-0560">Oxidoreductase</keyword>
<dbReference type="GO" id="GO:0004601">
    <property type="term" value="F:peroxidase activity"/>
    <property type="evidence" value="ECO:0007669"/>
    <property type="project" value="UniProtKB-KW"/>
</dbReference>
<dbReference type="PROSITE" id="PS00460">
    <property type="entry name" value="GLUTATHIONE_PEROXID_1"/>
    <property type="match status" value="1"/>
</dbReference>
<evidence type="ECO:0000256" key="3">
    <source>
        <dbReference type="ARBA" id="ARBA00023002"/>
    </source>
</evidence>
<organism evidence="6 7">
    <name type="scientific">Tetranychus urticae</name>
    <name type="common">Two-spotted spider mite</name>
    <dbReference type="NCBI Taxonomy" id="32264"/>
    <lineage>
        <taxon>Eukaryota</taxon>
        <taxon>Metazoa</taxon>
        <taxon>Ecdysozoa</taxon>
        <taxon>Arthropoda</taxon>
        <taxon>Chelicerata</taxon>
        <taxon>Arachnida</taxon>
        <taxon>Acari</taxon>
        <taxon>Acariformes</taxon>
        <taxon>Trombidiformes</taxon>
        <taxon>Prostigmata</taxon>
        <taxon>Eleutherengona</taxon>
        <taxon>Raphignathae</taxon>
        <taxon>Tetranychoidea</taxon>
        <taxon>Tetranychidae</taxon>
        <taxon>Tetranychus</taxon>
    </lineage>
</organism>
<dbReference type="PANTHER" id="PTHR11592:SF78">
    <property type="entry name" value="GLUTATHIONE PEROXIDASE"/>
    <property type="match status" value="1"/>
</dbReference>
<dbReference type="EMBL" id="CAEY01001944">
    <property type="status" value="NOT_ANNOTATED_CDS"/>
    <property type="molecule type" value="Genomic_DNA"/>
</dbReference>
<dbReference type="OrthoDB" id="446890at2759"/>
<protein>
    <recommendedName>
        <fullName evidence="5">Glutathione peroxidase</fullName>
    </recommendedName>
</protein>
<keyword evidence="2 5" id="KW-0575">Peroxidase</keyword>
<dbReference type="Gene3D" id="3.40.30.10">
    <property type="entry name" value="Glutaredoxin"/>
    <property type="match status" value="1"/>
</dbReference>
<dbReference type="HOGENOM" id="CLU_029507_0_1_1"/>
<proteinExistence type="inferred from homology"/>
<evidence type="ECO:0000313" key="6">
    <source>
        <dbReference type="EnsemblMetazoa" id="tetur08g02810.1"/>
    </source>
</evidence>
<dbReference type="SUPFAM" id="SSF52833">
    <property type="entry name" value="Thioredoxin-like"/>
    <property type="match status" value="1"/>
</dbReference>
<evidence type="ECO:0000256" key="2">
    <source>
        <dbReference type="ARBA" id="ARBA00022559"/>
    </source>
</evidence>
<dbReference type="InterPro" id="IPR029760">
    <property type="entry name" value="GPX_CS"/>
</dbReference>
<evidence type="ECO:0000313" key="7">
    <source>
        <dbReference type="Proteomes" id="UP000015104"/>
    </source>
</evidence>
<accession>T1KB46</accession>
<feature type="active site" evidence="4">
    <location>
        <position position="48"/>
    </location>
</feature>
<dbReference type="AlphaFoldDB" id="T1KB46"/>
<keyword evidence="7" id="KW-1185">Reference proteome</keyword>
<evidence type="ECO:0000256" key="5">
    <source>
        <dbReference type="RuleBase" id="RU000499"/>
    </source>
</evidence>
<dbReference type="GO" id="GO:0006979">
    <property type="term" value="P:response to oxidative stress"/>
    <property type="evidence" value="ECO:0007669"/>
    <property type="project" value="InterPro"/>
</dbReference>